<keyword evidence="10" id="KW-1185">Reference proteome</keyword>
<dbReference type="EMBL" id="JAHWGI010001062">
    <property type="protein sequence ID" value="KAK3922048.1"/>
    <property type="molecule type" value="Genomic_DNA"/>
</dbReference>
<evidence type="ECO:0000256" key="3">
    <source>
        <dbReference type="ARBA" id="ARBA00022692"/>
    </source>
</evidence>
<dbReference type="GO" id="GO:0005886">
    <property type="term" value="C:plasma membrane"/>
    <property type="evidence" value="ECO:0007669"/>
    <property type="project" value="UniProtKB-SubCell"/>
</dbReference>
<evidence type="ECO:0000256" key="8">
    <source>
        <dbReference type="SAM" id="Phobius"/>
    </source>
</evidence>
<keyword evidence="4 8" id="KW-1133">Transmembrane helix</keyword>
<dbReference type="SUPFAM" id="SSF53850">
    <property type="entry name" value="Periplasmic binding protein-like II"/>
    <property type="match status" value="1"/>
</dbReference>
<dbReference type="PANTHER" id="PTHR42643">
    <property type="entry name" value="IONOTROPIC RECEPTOR 20A-RELATED"/>
    <property type="match status" value="1"/>
</dbReference>
<keyword evidence="7" id="KW-0325">Glycoprotein</keyword>
<reference evidence="9" key="2">
    <citation type="journal article" date="2023" name="BMC Genomics">
        <title>Pest status, molecular evolution, and epigenetic factors derived from the genome assembly of Frankliniella fusca, a thysanopteran phytovirus vector.</title>
        <authorList>
            <person name="Catto M.A."/>
            <person name="Labadie P.E."/>
            <person name="Jacobson A.L."/>
            <person name="Kennedy G.G."/>
            <person name="Srinivasan R."/>
            <person name="Hunt B.G."/>
        </authorList>
    </citation>
    <scope>NUCLEOTIDE SEQUENCE</scope>
    <source>
        <strain evidence="9">PL_HMW_Pooled</strain>
    </source>
</reference>
<evidence type="ECO:0000256" key="2">
    <source>
        <dbReference type="ARBA" id="ARBA00022475"/>
    </source>
</evidence>
<protein>
    <submittedName>
        <fullName evidence="9">Mediator of RNA polymerase II transcription subunit 9</fullName>
    </submittedName>
</protein>
<sequence length="383" mass="42987">DLGRHVAELVSNQTDVTITESTLTEARLQLVETVAFSTLSCFSWMVPKWGGPNIQLNSIAFSYINVVAGQPIGVLRSVVGEFSSAVWAALMLAVPQLCALLYAATRVRDPRPRPRPRLRAQRPDAGQVALGLLSLLLDKPFAGRWAWARAALSVRGVLTILLGTNLVVTTAYKSTLLTTVTLRRPRADIETPEELFATGLRLRMPQVVLSMLRSDPNNLEPRLRTSAGSMFDKVKRVENILEFFDGLVTRRDTAVLDNRLTFQFYRTESLRWHLGDKLYQLKGCYAEFVESPVLLRRGSPLNPSFSWMWLAFNQAGLTDRWLRLLIPGPGPVELAMHRALEMRDLVAAFYLLGIGWLLAAFSLAMEQSYARRQCGSRRRGLLF</sequence>
<proteinExistence type="predicted"/>
<organism evidence="9 10">
    <name type="scientific">Frankliniella fusca</name>
    <dbReference type="NCBI Taxonomy" id="407009"/>
    <lineage>
        <taxon>Eukaryota</taxon>
        <taxon>Metazoa</taxon>
        <taxon>Ecdysozoa</taxon>
        <taxon>Arthropoda</taxon>
        <taxon>Hexapoda</taxon>
        <taxon>Insecta</taxon>
        <taxon>Pterygota</taxon>
        <taxon>Neoptera</taxon>
        <taxon>Paraneoptera</taxon>
        <taxon>Thysanoptera</taxon>
        <taxon>Terebrantia</taxon>
        <taxon>Thripoidea</taxon>
        <taxon>Thripidae</taxon>
        <taxon>Frankliniella</taxon>
    </lineage>
</organism>
<evidence type="ECO:0000313" key="9">
    <source>
        <dbReference type="EMBL" id="KAK3922048.1"/>
    </source>
</evidence>
<feature type="non-terminal residue" evidence="9">
    <location>
        <position position="1"/>
    </location>
</feature>
<accession>A0AAE1HIX7</accession>
<feature type="transmembrane region" description="Helical" evidence="8">
    <location>
        <begin position="345"/>
        <end position="365"/>
    </location>
</feature>
<gene>
    <name evidence="9" type="ORF">KUF71_011224</name>
</gene>
<dbReference type="PANTHER" id="PTHR42643:SF24">
    <property type="entry name" value="IONOTROPIC RECEPTOR 60A"/>
    <property type="match status" value="1"/>
</dbReference>
<keyword evidence="2" id="KW-1003">Cell membrane</keyword>
<name>A0AAE1HIX7_9NEOP</name>
<dbReference type="AlphaFoldDB" id="A0AAE1HIX7"/>
<evidence type="ECO:0000256" key="5">
    <source>
        <dbReference type="ARBA" id="ARBA00023136"/>
    </source>
</evidence>
<dbReference type="InterPro" id="IPR052192">
    <property type="entry name" value="Insect_Ionotropic_Sensory_Rcpt"/>
</dbReference>
<evidence type="ECO:0000256" key="4">
    <source>
        <dbReference type="ARBA" id="ARBA00022989"/>
    </source>
</evidence>
<keyword evidence="6" id="KW-0675">Receptor</keyword>
<comment type="subcellular location">
    <subcellularLocation>
        <location evidence="1">Cell membrane</location>
        <topology evidence="1">Multi-pass membrane protein</topology>
    </subcellularLocation>
</comment>
<reference evidence="9" key="1">
    <citation type="submission" date="2021-07" db="EMBL/GenBank/DDBJ databases">
        <authorList>
            <person name="Catto M.A."/>
            <person name="Jacobson A."/>
            <person name="Kennedy G."/>
            <person name="Labadie P."/>
            <person name="Hunt B.G."/>
            <person name="Srinivasan R."/>
        </authorList>
    </citation>
    <scope>NUCLEOTIDE SEQUENCE</scope>
    <source>
        <strain evidence="9">PL_HMW_Pooled</strain>
        <tissue evidence="9">Head</tissue>
    </source>
</reference>
<evidence type="ECO:0000313" key="10">
    <source>
        <dbReference type="Proteomes" id="UP001219518"/>
    </source>
</evidence>
<dbReference type="Proteomes" id="UP001219518">
    <property type="component" value="Unassembled WGS sequence"/>
</dbReference>
<keyword evidence="5 8" id="KW-0472">Membrane</keyword>
<evidence type="ECO:0000256" key="1">
    <source>
        <dbReference type="ARBA" id="ARBA00004651"/>
    </source>
</evidence>
<keyword evidence="3 8" id="KW-0812">Transmembrane</keyword>
<comment type="caution">
    <text evidence="9">The sequence shown here is derived from an EMBL/GenBank/DDBJ whole genome shotgun (WGS) entry which is preliminary data.</text>
</comment>
<evidence type="ECO:0000256" key="7">
    <source>
        <dbReference type="ARBA" id="ARBA00023180"/>
    </source>
</evidence>
<evidence type="ECO:0000256" key="6">
    <source>
        <dbReference type="ARBA" id="ARBA00023170"/>
    </source>
</evidence>